<dbReference type="InterPro" id="IPR045861">
    <property type="entry name" value="CorA_cytoplasmic_dom"/>
</dbReference>
<keyword evidence="8" id="KW-0460">Magnesium</keyword>
<dbReference type="Gene3D" id="1.20.58.340">
    <property type="entry name" value="Magnesium transport protein CorA, transmembrane region"/>
    <property type="match status" value="2"/>
</dbReference>
<evidence type="ECO:0000256" key="2">
    <source>
        <dbReference type="ARBA" id="ARBA00009765"/>
    </source>
</evidence>
<evidence type="ECO:0000256" key="9">
    <source>
        <dbReference type="SAM" id="Coils"/>
    </source>
</evidence>
<sequence>MSKKRRIKTGMAPGSVIYTGNKQVDEMVIHHLQFNATSVKDSTIRKEKYLKITLEPDYIDWIDIRGMQDIEVITSISNHFKVHPLLQEGIVDVHQRPNYEEHDNAIFVTFKALFFDKSTLTVQREHVAVIIRDHSLLTFQEASSDLFEVVRKRISNSKSRVRKRGTDYLLFALLDCIVDNYYITLDQFEEMIEEIEDRISEDQNNAEKSKIHKLKKELLVLRKSIAPLREVISNFSRSDNTIIQENTNIFIRNLYENTIQIVDSIDSYRDMLNSLQDLFIAEVSFKMNKVMQLLTLISVIFIPLTFLAGIYGMNFEYIPELSYKYGYFVLLGVMFVLFVVLLITFKRKKWM</sequence>
<evidence type="ECO:0000256" key="8">
    <source>
        <dbReference type="RuleBase" id="RU362010"/>
    </source>
</evidence>
<evidence type="ECO:0000256" key="6">
    <source>
        <dbReference type="ARBA" id="ARBA00022989"/>
    </source>
</evidence>
<dbReference type="NCBIfam" id="TIGR00383">
    <property type="entry name" value="corA"/>
    <property type="match status" value="1"/>
</dbReference>
<dbReference type="Pfam" id="PF01544">
    <property type="entry name" value="CorA"/>
    <property type="match status" value="1"/>
</dbReference>
<dbReference type="Gene3D" id="3.30.460.20">
    <property type="entry name" value="CorA soluble domain-like"/>
    <property type="match status" value="1"/>
</dbReference>
<keyword evidence="7 8" id="KW-0472">Membrane</keyword>
<evidence type="ECO:0000313" key="11">
    <source>
        <dbReference type="Proteomes" id="UP001596043"/>
    </source>
</evidence>
<organism evidence="10 11">
    <name type="scientific">Dokdonia ponticola</name>
    <dbReference type="NCBI Taxonomy" id="2041041"/>
    <lineage>
        <taxon>Bacteria</taxon>
        <taxon>Pseudomonadati</taxon>
        <taxon>Bacteroidota</taxon>
        <taxon>Flavobacteriia</taxon>
        <taxon>Flavobacteriales</taxon>
        <taxon>Flavobacteriaceae</taxon>
        <taxon>Dokdonia</taxon>
    </lineage>
</organism>
<keyword evidence="4 8" id="KW-1003">Cell membrane</keyword>
<keyword evidence="5 8" id="KW-0812">Transmembrane</keyword>
<name>A0ABV9I322_9FLAO</name>
<dbReference type="SUPFAM" id="SSF144083">
    <property type="entry name" value="Magnesium transport protein CorA, transmembrane region"/>
    <property type="match status" value="1"/>
</dbReference>
<evidence type="ECO:0000256" key="1">
    <source>
        <dbReference type="ARBA" id="ARBA00004651"/>
    </source>
</evidence>
<dbReference type="Proteomes" id="UP001596043">
    <property type="component" value="Unassembled WGS sequence"/>
</dbReference>
<dbReference type="InterPro" id="IPR002523">
    <property type="entry name" value="MgTranspt_CorA/ZnTranspt_ZntB"/>
</dbReference>
<proteinExistence type="inferred from homology"/>
<keyword evidence="6 8" id="KW-1133">Transmembrane helix</keyword>
<protein>
    <recommendedName>
        <fullName evidence="8">Magnesium transport protein CorA</fullName>
    </recommendedName>
</protein>
<evidence type="ECO:0000256" key="5">
    <source>
        <dbReference type="ARBA" id="ARBA00022692"/>
    </source>
</evidence>
<feature type="transmembrane region" description="Helical" evidence="8">
    <location>
        <begin position="293"/>
        <end position="313"/>
    </location>
</feature>
<reference evidence="11" key="1">
    <citation type="journal article" date="2019" name="Int. J. Syst. Evol. Microbiol.">
        <title>The Global Catalogue of Microorganisms (GCM) 10K type strain sequencing project: providing services to taxonomists for standard genome sequencing and annotation.</title>
        <authorList>
            <consortium name="The Broad Institute Genomics Platform"/>
            <consortium name="The Broad Institute Genome Sequencing Center for Infectious Disease"/>
            <person name="Wu L."/>
            <person name="Ma J."/>
        </authorList>
    </citation>
    <scope>NUCLEOTIDE SEQUENCE [LARGE SCALE GENOMIC DNA]</scope>
    <source>
        <strain evidence="11">YJ-61-S</strain>
    </source>
</reference>
<dbReference type="PANTHER" id="PTHR46494:SF1">
    <property type="entry name" value="CORA FAMILY METAL ION TRANSPORTER (EUROFUNG)"/>
    <property type="match status" value="1"/>
</dbReference>
<comment type="similarity">
    <text evidence="2 8">Belongs to the CorA metal ion transporter (MIT) (TC 1.A.35) family.</text>
</comment>
<dbReference type="EMBL" id="JBHSFV010000015">
    <property type="protein sequence ID" value="MFC4636100.1"/>
    <property type="molecule type" value="Genomic_DNA"/>
</dbReference>
<feature type="coiled-coil region" evidence="9">
    <location>
        <begin position="178"/>
        <end position="212"/>
    </location>
</feature>
<evidence type="ECO:0000313" key="10">
    <source>
        <dbReference type="EMBL" id="MFC4636100.1"/>
    </source>
</evidence>
<comment type="subcellular location">
    <subcellularLocation>
        <location evidence="1">Cell membrane</location>
        <topology evidence="1">Multi-pass membrane protein</topology>
    </subcellularLocation>
    <subcellularLocation>
        <location evidence="8">Membrane</location>
        <topology evidence="8">Multi-pass membrane protein</topology>
    </subcellularLocation>
</comment>
<accession>A0ABV9I322</accession>
<gene>
    <name evidence="8 10" type="primary">corA</name>
    <name evidence="10" type="ORF">ACFO3O_19495</name>
</gene>
<keyword evidence="11" id="KW-1185">Reference proteome</keyword>
<keyword evidence="3 8" id="KW-0813">Transport</keyword>
<comment type="caution">
    <text evidence="10">The sequence shown here is derived from an EMBL/GenBank/DDBJ whole genome shotgun (WGS) entry which is preliminary data.</text>
</comment>
<evidence type="ECO:0000256" key="4">
    <source>
        <dbReference type="ARBA" id="ARBA00022475"/>
    </source>
</evidence>
<keyword evidence="9" id="KW-0175">Coiled coil</keyword>
<evidence type="ECO:0000256" key="3">
    <source>
        <dbReference type="ARBA" id="ARBA00022448"/>
    </source>
</evidence>
<comment type="function">
    <text evidence="8">Mediates influx of magnesium ions.</text>
</comment>
<dbReference type="CDD" id="cd12828">
    <property type="entry name" value="TmCorA-like_1"/>
    <property type="match status" value="1"/>
</dbReference>
<evidence type="ECO:0000256" key="7">
    <source>
        <dbReference type="ARBA" id="ARBA00023136"/>
    </source>
</evidence>
<dbReference type="PANTHER" id="PTHR46494">
    <property type="entry name" value="CORA FAMILY METAL ION TRANSPORTER (EUROFUNG)"/>
    <property type="match status" value="1"/>
</dbReference>
<dbReference type="InterPro" id="IPR045863">
    <property type="entry name" value="CorA_TM1_TM2"/>
</dbReference>
<dbReference type="RefSeq" id="WP_379981968.1">
    <property type="nucleotide sequence ID" value="NZ_JBHSFV010000015.1"/>
</dbReference>
<dbReference type="InterPro" id="IPR004488">
    <property type="entry name" value="Mg/Co-transport_prot_CorA"/>
</dbReference>
<feature type="transmembrane region" description="Helical" evidence="8">
    <location>
        <begin position="325"/>
        <end position="345"/>
    </location>
</feature>
<keyword evidence="8" id="KW-0406">Ion transport</keyword>
<dbReference type="SUPFAM" id="SSF143865">
    <property type="entry name" value="CorA soluble domain-like"/>
    <property type="match status" value="1"/>
</dbReference>